<organism evidence="1 2">
    <name type="scientific">Phlebia brevispora</name>
    <dbReference type="NCBI Taxonomy" id="194682"/>
    <lineage>
        <taxon>Eukaryota</taxon>
        <taxon>Fungi</taxon>
        <taxon>Dikarya</taxon>
        <taxon>Basidiomycota</taxon>
        <taxon>Agaricomycotina</taxon>
        <taxon>Agaricomycetes</taxon>
        <taxon>Polyporales</taxon>
        <taxon>Meruliaceae</taxon>
        <taxon>Phlebia</taxon>
    </lineage>
</organism>
<comment type="caution">
    <text evidence="1">The sequence shown here is derived from an EMBL/GenBank/DDBJ whole genome shotgun (WGS) entry which is preliminary data.</text>
</comment>
<name>A0ACC1SA94_9APHY</name>
<protein>
    <submittedName>
        <fullName evidence="1">Uncharacterized protein</fullName>
    </submittedName>
</protein>
<reference evidence="1" key="1">
    <citation type="submission" date="2022-07" db="EMBL/GenBank/DDBJ databases">
        <title>Genome Sequence of Phlebia brevispora.</title>
        <authorList>
            <person name="Buettner E."/>
        </authorList>
    </citation>
    <scope>NUCLEOTIDE SEQUENCE</scope>
    <source>
        <strain evidence="1">MPL23</strain>
    </source>
</reference>
<keyword evidence="2" id="KW-1185">Reference proteome</keyword>
<proteinExistence type="predicted"/>
<evidence type="ECO:0000313" key="1">
    <source>
        <dbReference type="EMBL" id="KAJ3535347.1"/>
    </source>
</evidence>
<accession>A0ACC1SA94</accession>
<sequence>MHASLVILGLSCIRAALAIVVPASPPSTAKRVDPALLSVSIEFFAFPGYTELAATSNCLANIAVLRGAEPAIRIGGTTQDRATFDPTLSTAVNYTVASPADAPDSLTFGPPFITLASQLKGPVTMGLNRQLNNQTASLGAAILAKDQMTNLFAIELGNEPEFWASDSPIIVAGGQGWNQDLDAASEKSWFTTLSTSVGNIFQGAVTLSWSAGGLLTRIGTDGIALLRSLSRHSYPQSACGGASTNLTALMSHSGIVSYTSQFESEAAAAHAAGIDYFLGETNSATCGGGGISPTFGAALWIMDYVLQGALIGADRLYFHQGTISNCAYCFWGESSIFSPYYGAAFVSEFLGRDGAQVAMLDDGTSEIGVYAIYSASNRPVRLLVVNSNNFDGTGTRSSANVSFTGLATAQRTIQAKRMTAPSATSQVDEGAAVTIGGSISFNPDCSRTGVQTLEVVSVRQDAVTVRAAACVCSSDVCSANLCSNGSCLPPHPAAASCPLQLALRARATLAKCFHTAQPCPDRSHSFRSNEADNPPTSAAAFDAAAHILHEERGYHLAFCSHHLPTVSSPPRLLLMCASVLPMAESKSSARVTPKAGPSFVQLNGEMVEFTKAGNISRMRSHRGNKPAIPQTHLCHICPAKFTRITHLHRHLRTRRSSRILEGLCANRRVWRSDTNERTYKCDKCHTQFTRSDLLTRHKRSCGDPANANRSRRKSCQACADGKTKCDLQQPCSRCKARDRECVYVRTPATKARRSPADASQATASSSRSPEDTTAGLPLMPNHPQATIPSSAGPSSSPAVDNVTPSPSAPEIYPSTSGTHSNFAQPQVPFASSNTFHDFRDPADSVSSYASSVFSDNTENLAHGNGVGAYGYSTFAHDAIEVNNQLNALFSTELFDKFFRNSFDDPAVQPLDSSNGQAATKDYYFDSSLFPFPTTTTEMQPFMASMPPPDLNAYSLPQEFAAGATITNAPAVSTFQAPLPPTTTIPNPAVEPTIIPYPSEYQQYIHLFYNMFLVQMPIMHIGTFTVDGKPELLISAMQACGALYVKTRAAGEFIETTLDSARARLVHIFSKVPPGWEEQTHLILAVLLLQTIGLFHKRQDQRANSNIYHGMLVNMIRQSALIDRVSKWVPPATQDEAAWREWACVETTKRYVFEVIISTSTNH</sequence>
<gene>
    <name evidence="1" type="ORF">NM688_g6992</name>
</gene>
<dbReference type="EMBL" id="JANHOG010001544">
    <property type="protein sequence ID" value="KAJ3535347.1"/>
    <property type="molecule type" value="Genomic_DNA"/>
</dbReference>
<dbReference type="Proteomes" id="UP001148662">
    <property type="component" value="Unassembled WGS sequence"/>
</dbReference>
<evidence type="ECO:0000313" key="2">
    <source>
        <dbReference type="Proteomes" id="UP001148662"/>
    </source>
</evidence>